<proteinExistence type="predicted"/>
<feature type="coiled-coil region" evidence="4">
    <location>
        <begin position="221"/>
        <end position="265"/>
    </location>
</feature>
<organism evidence="7 8">
    <name type="scientific">Andreprevotia lacus DSM 23236</name>
    <dbReference type="NCBI Taxonomy" id="1121001"/>
    <lineage>
        <taxon>Bacteria</taxon>
        <taxon>Pseudomonadati</taxon>
        <taxon>Pseudomonadota</taxon>
        <taxon>Betaproteobacteria</taxon>
        <taxon>Neisseriales</taxon>
        <taxon>Chitinibacteraceae</taxon>
        <taxon>Andreprevotia</taxon>
    </lineage>
</organism>
<dbReference type="InterPro" id="IPR003661">
    <property type="entry name" value="HisK_dim/P_dom"/>
</dbReference>
<evidence type="ECO:0000256" key="1">
    <source>
        <dbReference type="ARBA" id="ARBA00000085"/>
    </source>
</evidence>
<dbReference type="Proteomes" id="UP000192761">
    <property type="component" value="Unassembled WGS sequence"/>
</dbReference>
<dbReference type="EMBL" id="FWXD01000026">
    <property type="protein sequence ID" value="SMC28892.1"/>
    <property type="molecule type" value="Genomic_DNA"/>
</dbReference>
<dbReference type="SUPFAM" id="SSF47384">
    <property type="entry name" value="Homodimeric domain of signal transducing histidine kinase"/>
    <property type="match status" value="1"/>
</dbReference>
<dbReference type="Gene3D" id="1.10.287.130">
    <property type="match status" value="1"/>
</dbReference>
<keyword evidence="3" id="KW-0597">Phosphoprotein</keyword>
<dbReference type="CDD" id="cd00082">
    <property type="entry name" value="HisKA"/>
    <property type="match status" value="1"/>
</dbReference>
<evidence type="ECO:0000259" key="6">
    <source>
        <dbReference type="PROSITE" id="PS50109"/>
    </source>
</evidence>
<gene>
    <name evidence="7" type="ORF">SAMN02745857_03466</name>
</gene>
<evidence type="ECO:0000256" key="5">
    <source>
        <dbReference type="SAM" id="Phobius"/>
    </source>
</evidence>
<dbReference type="SUPFAM" id="SSF55874">
    <property type="entry name" value="ATPase domain of HSP90 chaperone/DNA topoisomerase II/histidine kinase"/>
    <property type="match status" value="1"/>
</dbReference>
<comment type="catalytic activity">
    <reaction evidence="1">
        <text>ATP + protein L-histidine = ADP + protein N-phospho-L-histidine.</text>
        <dbReference type="EC" id="2.7.13.3"/>
    </reaction>
</comment>
<dbReference type="InterPro" id="IPR036097">
    <property type="entry name" value="HisK_dim/P_sf"/>
</dbReference>
<dbReference type="STRING" id="1121001.SAMN02745857_03466"/>
<reference evidence="7 8" key="1">
    <citation type="submission" date="2017-04" db="EMBL/GenBank/DDBJ databases">
        <authorList>
            <person name="Afonso C.L."/>
            <person name="Miller P.J."/>
            <person name="Scott M.A."/>
            <person name="Spackman E."/>
            <person name="Goraichik I."/>
            <person name="Dimitrov K.M."/>
            <person name="Suarez D.L."/>
            <person name="Swayne D.E."/>
        </authorList>
    </citation>
    <scope>NUCLEOTIDE SEQUENCE [LARGE SCALE GENOMIC DNA]</scope>
    <source>
        <strain evidence="7 8">DSM 23236</strain>
    </source>
</reference>
<dbReference type="PRINTS" id="PR00344">
    <property type="entry name" value="BCTRLSENSOR"/>
</dbReference>
<dbReference type="PANTHER" id="PTHR43065">
    <property type="entry name" value="SENSOR HISTIDINE KINASE"/>
    <property type="match status" value="1"/>
</dbReference>
<keyword evidence="5" id="KW-1133">Transmembrane helix</keyword>
<feature type="domain" description="Histidine kinase" evidence="6">
    <location>
        <begin position="274"/>
        <end position="505"/>
    </location>
</feature>
<evidence type="ECO:0000313" key="7">
    <source>
        <dbReference type="EMBL" id="SMC28892.1"/>
    </source>
</evidence>
<dbReference type="Pfam" id="PF02518">
    <property type="entry name" value="HATPase_c"/>
    <property type="match status" value="1"/>
</dbReference>
<dbReference type="AlphaFoldDB" id="A0A1W1XYC4"/>
<keyword evidence="4" id="KW-0175">Coiled coil</keyword>
<dbReference type="GO" id="GO:0000155">
    <property type="term" value="F:phosphorelay sensor kinase activity"/>
    <property type="evidence" value="ECO:0007669"/>
    <property type="project" value="InterPro"/>
</dbReference>
<evidence type="ECO:0000256" key="4">
    <source>
        <dbReference type="SAM" id="Coils"/>
    </source>
</evidence>
<feature type="transmembrane region" description="Helical" evidence="5">
    <location>
        <begin position="156"/>
        <end position="176"/>
    </location>
</feature>
<dbReference type="InterPro" id="IPR003594">
    <property type="entry name" value="HATPase_dom"/>
</dbReference>
<evidence type="ECO:0000313" key="8">
    <source>
        <dbReference type="Proteomes" id="UP000192761"/>
    </source>
</evidence>
<keyword evidence="7" id="KW-0418">Kinase</keyword>
<protein>
    <recommendedName>
        <fullName evidence="2">histidine kinase</fullName>
        <ecNumber evidence="2">2.7.13.3</ecNumber>
    </recommendedName>
</protein>
<evidence type="ECO:0000256" key="2">
    <source>
        <dbReference type="ARBA" id="ARBA00012438"/>
    </source>
</evidence>
<dbReference type="InterPro" id="IPR036890">
    <property type="entry name" value="HATPase_C_sf"/>
</dbReference>
<keyword evidence="7" id="KW-0808">Transferase</keyword>
<keyword evidence="8" id="KW-1185">Reference proteome</keyword>
<keyword evidence="5" id="KW-0812">Transmembrane</keyword>
<dbReference type="OrthoDB" id="9812260at2"/>
<accession>A0A1W1XYC4</accession>
<dbReference type="RefSeq" id="WP_084092414.1">
    <property type="nucleotide sequence ID" value="NZ_FWXD01000026.1"/>
</dbReference>
<keyword evidence="5" id="KW-0472">Membrane</keyword>
<dbReference type="InterPro" id="IPR004358">
    <property type="entry name" value="Sig_transdc_His_kin-like_C"/>
</dbReference>
<dbReference type="Gene3D" id="3.30.565.10">
    <property type="entry name" value="Histidine kinase-like ATPase, C-terminal domain"/>
    <property type="match status" value="1"/>
</dbReference>
<name>A0A1W1XYC4_9NEIS</name>
<dbReference type="PROSITE" id="PS50109">
    <property type="entry name" value="HIS_KIN"/>
    <property type="match status" value="1"/>
</dbReference>
<dbReference type="InterPro" id="IPR005467">
    <property type="entry name" value="His_kinase_dom"/>
</dbReference>
<dbReference type="EC" id="2.7.13.3" evidence="2"/>
<sequence length="515" mass="56821">MHSTRTRLNLLIILTVTLVLALSGVYSYEQSREQYQTSLRENEQALQKRLTTILPGILWNFDQALLQRVLDAQMEWADLETLAVSANDGLFAGRERRDGNVVRVDALPADQQGYRTLPIVYEERPDKPIGVVQYRVSTARMDERLHKLVLEKIIEILLLDALLTLTLVVCFNIIIVKPLHTLSSALDHAAGQTHFSLDELKLGGNLRNEFGLLAQSVQRIAARLLAELEERRNANAALKDAMFRADEAYHELKMAQNELVQVEKMASLGGLVAGVAHEVNTPVGVILTSASVLAEESRQIRDLLSEGAVKKSDLVRYCDTAVQSAELILGNAERAGELIRSFKRVAVDQTSEARRTFELGEYLNEVIASLHPTLKRSQLEVEIHCVQPVNMDSYPGALSQVITNFITNAISHAYEEGQAGRLVIHAEQEGSSVTLSFTDFGKGIPYEYQSKIFDPFFTTRRGSGGSGLGLNVVYNLVTQTLAGTIAVKSMPSEGATFIISIPLSAPARMATHETA</sequence>
<dbReference type="SMART" id="SM00387">
    <property type="entry name" value="HATPase_c"/>
    <property type="match status" value="1"/>
</dbReference>
<evidence type="ECO:0000256" key="3">
    <source>
        <dbReference type="ARBA" id="ARBA00022553"/>
    </source>
</evidence>